<dbReference type="PANTHER" id="PTHR43046:SF14">
    <property type="entry name" value="MUTT_NUDIX FAMILY PROTEIN"/>
    <property type="match status" value="1"/>
</dbReference>
<dbReference type="SUPFAM" id="SSF55811">
    <property type="entry name" value="Nudix"/>
    <property type="match status" value="1"/>
</dbReference>
<feature type="domain" description="Nudix hydrolase" evidence="4">
    <location>
        <begin position="25"/>
        <end position="161"/>
    </location>
</feature>
<dbReference type="Proteomes" id="UP001164653">
    <property type="component" value="Chromosome"/>
</dbReference>
<gene>
    <name evidence="5" type="ORF">ON006_06910</name>
</gene>
<keyword evidence="6" id="KW-1185">Reference proteome</keyword>
<dbReference type="AlphaFoldDB" id="A0A9E8SMV5"/>
<comment type="cofactor">
    <cofactor evidence="1">
        <name>Mg(2+)</name>
        <dbReference type="ChEBI" id="CHEBI:18420"/>
    </cofactor>
</comment>
<proteinExistence type="inferred from homology"/>
<dbReference type="Gene3D" id="3.90.79.10">
    <property type="entry name" value="Nucleoside Triphosphate Pyrophosphohydrolase"/>
    <property type="match status" value="1"/>
</dbReference>
<protein>
    <submittedName>
        <fullName evidence="5">NUDIX domain-containing protein</fullName>
    </submittedName>
</protein>
<name>A0A9E8SMV5_9BACT</name>
<dbReference type="Pfam" id="PF00293">
    <property type="entry name" value="NUDIX"/>
    <property type="match status" value="1"/>
</dbReference>
<accession>A0A9E8SMV5</accession>
<keyword evidence="2 3" id="KW-0378">Hydrolase</keyword>
<evidence type="ECO:0000256" key="3">
    <source>
        <dbReference type="RuleBase" id="RU003476"/>
    </source>
</evidence>
<dbReference type="GO" id="GO:0016787">
    <property type="term" value="F:hydrolase activity"/>
    <property type="evidence" value="ECO:0007669"/>
    <property type="project" value="UniProtKB-KW"/>
</dbReference>
<dbReference type="PROSITE" id="PS51462">
    <property type="entry name" value="NUDIX"/>
    <property type="match status" value="1"/>
</dbReference>
<evidence type="ECO:0000256" key="2">
    <source>
        <dbReference type="ARBA" id="ARBA00022801"/>
    </source>
</evidence>
<sequence>MVIFAALKNHILHTVNDHVKGLYGGQIRVRACGICVAEGKILLINHSLYGQNGFFWSPPGGGILFGESAQQAVVREFKEETGLDVKVGPLLFFNEHIADPLHAIELFFEIKSFEGTLTKGIDPEFSSDDQIIRSVCFMSWQEISQYRADQLHILFSKTDSVEGILRLDNYIN</sequence>
<dbReference type="RefSeq" id="WP_267609966.1">
    <property type="nucleotide sequence ID" value="NZ_CP112998.1"/>
</dbReference>
<dbReference type="CDD" id="cd18880">
    <property type="entry name" value="NUDIX_ADPRase"/>
    <property type="match status" value="1"/>
</dbReference>
<dbReference type="EMBL" id="CP112998">
    <property type="protein sequence ID" value="WAC13679.1"/>
    <property type="molecule type" value="Genomic_DNA"/>
</dbReference>
<reference evidence="5" key="1">
    <citation type="submission" date="2022-11" db="EMBL/GenBank/DDBJ databases">
        <title>Dyadobacter pollutisoli sp. nov., isolated from plastic dumped soil.</title>
        <authorList>
            <person name="Kim J.M."/>
            <person name="Kim K.R."/>
            <person name="Lee J.K."/>
            <person name="Hao L."/>
            <person name="Jeon C.O."/>
        </authorList>
    </citation>
    <scope>NUCLEOTIDE SEQUENCE</scope>
    <source>
        <strain evidence="5">U1</strain>
    </source>
</reference>
<dbReference type="InterPro" id="IPR020084">
    <property type="entry name" value="NUDIX_hydrolase_CS"/>
</dbReference>
<dbReference type="PRINTS" id="PR00502">
    <property type="entry name" value="NUDIXFAMILY"/>
</dbReference>
<evidence type="ECO:0000256" key="1">
    <source>
        <dbReference type="ARBA" id="ARBA00001946"/>
    </source>
</evidence>
<dbReference type="InterPro" id="IPR020476">
    <property type="entry name" value="Nudix_hydrolase"/>
</dbReference>
<evidence type="ECO:0000313" key="6">
    <source>
        <dbReference type="Proteomes" id="UP001164653"/>
    </source>
</evidence>
<dbReference type="KEGG" id="dpf:ON006_06910"/>
<organism evidence="5 6">
    <name type="scientific">Dyadobacter pollutisoli</name>
    <dbReference type="NCBI Taxonomy" id="2910158"/>
    <lineage>
        <taxon>Bacteria</taxon>
        <taxon>Pseudomonadati</taxon>
        <taxon>Bacteroidota</taxon>
        <taxon>Cytophagia</taxon>
        <taxon>Cytophagales</taxon>
        <taxon>Spirosomataceae</taxon>
        <taxon>Dyadobacter</taxon>
    </lineage>
</organism>
<comment type="similarity">
    <text evidence="3">Belongs to the Nudix hydrolase family.</text>
</comment>
<evidence type="ECO:0000259" key="4">
    <source>
        <dbReference type="PROSITE" id="PS51462"/>
    </source>
</evidence>
<dbReference type="InterPro" id="IPR000086">
    <property type="entry name" value="NUDIX_hydrolase_dom"/>
</dbReference>
<dbReference type="InterPro" id="IPR015797">
    <property type="entry name" value="NUDIX_hydrolase-like_dom_sf"/>
</dbReference>
<evidence type="ECO:0000313" key="5">
    <source>
        <dbReference type="EMBL" id="WAC13679.1"/>
    </source>
</evidence>
<dbReference type="PROSITE" id="PS00893">
    <property type="entry name" value="NUDIX_BOX"/>
    <property type="match status" value="1"/>
</dbReference>
<dbReference type="PANTHER" id="PTHR43046">
    <property type="entry name" value="GDP-MANNOSE MANNOSYL HYDROLASE"/>
    <property type="match status" value="1"/>
</dbReference>